<sequence>MSMPLKLFRRNQEPEPVRPQFQPLARGTNGDSTPIGDPVTILSTALAEVKDEAARWKRHADTFAEERDTAVEAFNAKVQEAQTAGKERDGAYRERAQLLAWLAALHPSTTVITTAPDIDEDGWQLLYLVAGGWQMSWHISPRDADLFRHVTAVEPSDARAQWDGHGTEQKYERIHSHVRLLALDVLGADGSSTAVTEVPAVRSA</sequence>
<evidence type="ECO:0000313" key="2">
    <source>
        <dbReference type="EMBL" id="MDT0567881.1"/>
    </source>
</evidence>
<evidence type="ECO:0000256" key="1">
    <source>
        <dbReference type="SAM" id="MobiDB-lite"/>
    </source>
</evidence>
<feature type="region of interest" description="Disordered" evidence="1">
    <location>
        <begin position="1"/>
        <end position="36"/>
    </location>
</feature>
<dbReference type="RefSeq" id="WP_157856776.1">
    <property type="nucleotide sequence ID" value="NZ_JAVRFJ010000007.1"/>
</dbReference>
<protein>
    <submittedName>
        <fullName evidence="2">Uncharacterized protein</fullName>
    </submittedName>
</protein>
<name>A0ABU2YU86_9ACTN</name>
<dbReference type="Proteomes" id="UP001180737">
    <property type="component" value="Unassembled WGS sequence"/>
</dbReference>
<dbReference type="EMBL" id="JAVRFJ010000007">
    <property type="protein sequence ID" value="MDT0567881.1"/>
    <property type="molecule type" value="Genomic_DNA"/>
</dbReference>
<accession>A0ABU2YU86</accession>
<reference evidence="2" key="1">
    <citation type="submission" date="2024-05" db="EMBL/GenBank/DDBJ databases">
        <title>30 novel species of actinomycetes from the DSMZ collection.</title>
        <authorList>
            <person name="Nouioui I."/>
        </authorList>
    </citation>
    <scope>NUCLEOTIDE SEQUENCE</scope>
    <source>
        <strain evidence="2">DSM 3412</strain>
    </source>
</reference>
<gene>
    <name evidence="2" type="ORF">RM704_10435</name>
</gene>
<evidence type="ECO:0000313" key="3">
    <source>
        <dbReference type="Proteomes" id="UP001180737"/>
    </source>
</evidence>
<proteinExistence type="predicted"/>
<keyword evidence="3" id="KW-1185">Reference proteome</keyword>
<organism evidence="2 3">
    <name type="scientific">Streptomyces gottesmaniae</name>
    <dbReference type="NCBI Taxonomy" id="3075518"/>
    <lineage>
        <taxon>Bacteria</taxon>
        <taxon>Bacillati</taxon>
        <taxon>Actinomycetota</taxon>
        <taxon>Actinomycetes</taxon>
        <taxon>Kitasatosporales</taxon>
        <taxon>Streptomycetaceae</taxon>
        <taxon>Streptomyces</taxon>
    </lineage>
</organism>
<comment type="caution">
    <text evidence="2">The sequence shown here is derived from an EMBL/GenBank/DDBJ whole genome shotgun (WGS) entry which is preliminary data.</text>
</comment>